<keyword evidence="2" id="KW-1133">Transmembrane helix</keyword>
<keyword evidence="2" id="KW-0812">Transmembrane</keyword>
<dbReference type="Gene3D" id="3.30.70.2390">
    <property type="match status" value="1"/>
</dbReference>
<dbReference type="EMBL" id="JBHUGA010000058">
    <property type="protein sequence ID" value="MFD1847526.1"/>
    <property type="molecule type" value="Genomic_DNA"/>
</dbReference>
<feature type="domain" description="LytR/CpsA/Psr regulator C-terminal" evidence="3">
    <location>
        <begin position="139"/>
        <end position="223"/>
    </location>
</feature>
<name>A0ABW4Q9Y2_9MICC</name>
<accession>A0ABW4Q9Y2</accession>
<dbReference type="RefSeq" id="WP_343882365.1">
    <property type="nucleotide sequence ID" value="NZ_BAAAIJ010000063.1"/>
</dbReference>
<comment type="caution">
    <text evidence="4">The sequence shown here is derived from an EMBL/GenBank/DDBJ whole genome shotgun (WGS) entry which is preliminary data.</text>
</comment>
<keyword evidence="2" id="KW-0472">Membrane</keyword>
<organism evidence="4 5">
    <name type="scientific">Arthrobacter flavus</name>
    <dbReference type="NCBI Taxonomy" id="95172"/>
    <lineage>
        <taxon>Bacteria</taxon>
        <taxon>Bacillati</taxon>
        <taxon>Actinomycetota</taxon>
        <taxon>Actinomycetes</taxon>
        <taxon>Micrococcales</taxon>
        <taxon>Micrococcaceae</taxon>
        <taxon>Arthrobacter</taxon>
    </lineage>
</organism>
<feature type="transmembrane region" description="Helical" evidence="2">
    <location>
        <begin position="34"/>
        <end position="55"/>
    </location>
</feature>
<feature type="compositionally biased region" description="Low complexity" evidence="1">
    <location>
        <begin position="114"/>
        <end position="131"/>
    </location>
</feature>
<evidence type="ECO:0000256" key="1">
    <source>
        <dbReference type="SAM" id="MobiDB-lite"/>
    </source>
</evidence>
<evidence type="ECO:0000313" key="5">
    <source>
        <dbReference type="Proteomes" id="UP001597307"/>
    </source>
</evidence>
<evidence type="ECO:0000256" key="2">
    <source>
        <dbReference type="SAM" id="Phobius"/>
    </source>
</evidence>
<feature type="region of interest" description="Disordered" evidence="1">
    <location>
        <begin position="1"/>
        <end position="26"/>
    </location>
</feature>
<protein>
    <submittedName>
        <fullName evidence="4">LytR C-terminal domain-containing protein</fullName>
    </submittedName>
</protein>
<reference evidence="5" key="1">
    <citation type="journal article" date="2019" name="Int. J. Syst. Evol. Microbiol.">
        <title>The Global Catalogue of Microorganisms (GCM) 10K type strain sequencing project: providing services to taxonomists for standard genome sequencing and annotation.</title>
        <authorList>
            <consortium name="The Broad Institute Genomics Platform"/>
            <consortium name="The Broad Institute Genome Sequencing Center for Infectious Disease"/>
            <person name="Wu L."/>
            <person name="Ma J."/>
        </authorList>
    </citation>
    <scope>NUCLEOTIDE SEQUENCE [LARGE SCALE GENOMIC DNA]</scope>
    <source>
        <strain evidence="5">JCM 11496</strain>
    </source>
</reference>
<sequence>MSQYPRDEFDKIPESASRQGVHRERLVPPRSSGLALKILVGVLALAVGLAAYFILPRLGIGQTDSAATQTTTAPSSETATADGSPSAGADGDASEPEPTPSDSATEAPTDDPTDAPTAEPTEAEPTPSEEPAVIDRTQAVNVYNSTGIGGLASSAAGRVTAGGWAVGQIADWGGAPPQTSVIFYNNPSQLAAAQEVAGILGIPTLVETTEVSPNITVVVGPGFQ</sequence>
<keyword evidence="5" id="KW-1185">Reference proteome</keyword>
<dbReference type="Proteomes" id="UP001597307">
    <property type="component" value="Unassembled WGS sequence"/>
</dbReference>
<dbReference type="Pfam" id="PF13399">
    <property type="entry name" value="LytR_C"/>
    <property type="match status" value="1"/>
</dbReference>
<dbReference type="InterPro" id="IPR027381">
    <property type="entry name" value="LytR/CpsA/Psr_C"/>
</dbReference>
<proteinExistence type="predicted"/>
<feature type="region of interest" description="Disordered" evidence="1">
    <location>
        <begin position="69"/>
        <end position="134"/>
    </location>
</feature>
<evidence type="ECO:0000313" key="4">
    <source>
        <dbReference type="EMBL" id="MFD1847526.1"/>
    </source>
</evidence>
<evidence type="ECO:0000259" key="3">
    <source>
        <dbReference type="Pfam" id="PF13399"/>
    </source>
</evidence>
<feature type="compositionally biased region" description="Basic and acidic residues" evidence="1">
    <location>
        <begin position="1"/>
        <end position="13"/>
    </location>
</feature>
<gene>
    <name evidence="4" type="ORF">ACFSFX_13105</name>
</gene>
<feature type="compositionally biased region" description="Low complexity" evidence="1">
    <location>
        <begin position="69"/>
        <end position="81"/>
    </location>
</feature>